<evidence type="ECO:0000313" key="3">
    <source>
        <dbReference type="Proteomes" id="UP000281343"/>
    </source>
</evidence>
<organism evidence="2 3">
    <name type="scientific">Rhodophyticola porphyridii</name>
    <dbReference type="NCBI Taxonomy" id="1852017"/>
    <lineage>
        <taxon>Bacteria</taxon>
        <taxon>Pseudomonadati</taxon>
        <taxon>Pseudomonadota</taxon>
        <taxon>Alphaproteobacteria</taxon>
        <taxon>Rhodobacterales</taxon>
        <taxon>Roseobacteraceae</taxon>
        <taxon>Rhodophyticola</taxon>
    </lineage>
</organism>
<keyword evidence="1" id="KW-1133">Transmembrane helix</keyword>
<dbReference type="EMBL" id="RCNT01000001">
    <property type="protein sequence ID" value="RMA43908.1"/>
    <property type="molecule type" value="Genomic_DNA"/>
</dbReference>
<comment type="caution">
    <text evidence="2">The sequence shown here is derived from an EMBL/GenBank/DDBJ whole genome shotgun (WGS) entry which is preliminary data.</text>
</comment>
<evidence type="ECO:0000256" key="1">
    <source>
        <dbReference type="SAM" id="Phobius"/>
    </source>
</evidence>
<keyword evidence="3" id="KW-1185">Reference proteome</keyword>
<dbReference type="OrthoDB" id="7866534at2"/>
<accession>A0A3L9Y9F4</accession>
<feature type="transmembrane region" description="Helical" evidence="1">
    <location>
        <begin position="47"/>
        <end position="68"/>
    </location>
</feature>
<keyword evidence="1" id="KW-0472">Membrane</keyword>
<evidence type="ECO:0000313" key="2">
    <source>
        <dbReference type="EMBL" id="RMA43908.1"/>
    </source>
</evidence>
<dbReference type="RefSeq" id="WP_121896497.1">
    <property type="nucleotide sequence ID" value="NZ_RCNT01000001.1"/>
</dbReference>
<gene>
    <name evidence="2" type="ORF">D9R08_03030</name>
</gene>
<dbReference type="AlphaFoldDB" id="A0A3L9Y9F4"/>
<name>A0A3L9Y9F4_9RHOB</name>
<proteinExistence type="predicted"/>
<sequence length="119" mass="13665">MDHQIRLFNNRVSRIEQAYATRIPNAYAITSDGLVVPRSRRRLRFRFPLRALIYGFACAVLLKGFLIYHLGQESYSARIDTLLAGSTYDQFAARVLMPDPASLWLAEKYALAVNFIRQP</sequence>
<dbReference type="Proteomes" id="UP000281343">
    <property type="component" value="Unassembled WGS sequence"/>
</dbReference>
<keyword evidence="1" id="KW-0812">Transmembrane</keyword>
<reference evidence="2 3" key="1">
    <citation type="submission" date="2018-10" db="EMBL/GenBank/DDBJ databases">
        <authorList>
            <person name="Jung H.S."/>
            <person name="Jeon C.O."/>
        </authorList>
    </citation>
    <scope>NUCLEOTIDE SEQUENCE [LARGE SCALE GENOMIC DNA]</scope>
    <source>
        <strain evidence="2 3">MA-7-27</strain>
    </source>
</reference>
<protein>
    <submittedName>
        <fullName evidence="2">Uncharacterized protein</fullName>
    </submittedName>
</protein>